<geneLocation type="plasmid" evidence="1">
    <name>PP2</name>
</geneLocation>
<evidence type="ECO:0000313" key="2">
    <source>
        <dbReference type="Proteomes" id="UP000238095"/>
    </source>
</evidence>
<keyword evidence="1" id="KW-0614">Plasmid</keyword>
<gene>
    <name evidence="1" type="ORF">CFBP3840_P200016</name>
</gene>
<evidence type="ECO:0000313" key="1">
    <source>
        <dbReference type="EMBL" id="SOS42846.1"/>
    </source>
</evidence>
<dbReference type="AlphaFoldDB" id="A0A2K4X3K8"/>
<organism evidence="1 2">
    <name type="scientific">Pseudomonas syringae</name>
    <dbReference type="NCBI Taxonomy" id="317"/>
    <lineage>
        <taxon>Bacteria</taxon>
        <taxon>Pseudomonadati</taxon>
        <taxon>Pseudomonadota</taxon>
        <taxon>Gammaproteobacteria</taxon>
        <taxon>Pseudomonadales</taxon>
        <taxon>Pseudomonadaceae</taxon>
        <taxon>Pseudomonas</taxon>
    </lineage>
</organism>
<name>A0A2K4X3K8_PSESX</name>
<dbReference type="EMBL" id="LT963411">
    <property type="protein sequence ID" value="SOS42846.1"/>
    <property type="molecule type" value="Genomic_DNA"/>
</dbReference>
<proteinExistence type="predicted"/>
<accession>A0A2K4X3K8</accession>
<dbReference type="Proteomes" id="UP000238095">
    <property type="component" value="Plasmid PP2"/>
</dbReference>
<sequence>MLDFYPYSFNLKTLPWPRYLCMRRFRCVSKDQGDRPSGGRLRKRILKYVKLISIVVRVEIFLFRYQRYPGDVPIHASPD</sequence>
<reference evidence="1 2" key="1">
    <citation type="submission" date="2017-11" db="EMBL/GenBank/DDBJ databases">
        <authorList>
            <person name="Han C.G."/>
        </authorList>
    </citation>
    <scope>NUCLEOTIDE SEQUENCE [LARGE SCALE GENOMIC DNA]</scope>
    <source>
        <strain evidence="1">CFBP3840</strain>
        <plasmid evidence="2">Plasmid pp2</plasmid>
    </source>
</reference>
<protein>
    <submittedName>
        <fullName evidence="1">Uncharacterized protein</fullName>
    </submittedName>
</protein>